<dbReference type="InterPro" id="IPR025736">
    <property type="entry name" value="PucR_C-HTH_dom"/>
</dbReference>
<sequence length="384" mass="42142">MYVLNSALAQDIVNRTMKIIPFNVNVMDANGTILASGDPSRIGELHAGALLALAKKLTVEVDAATAKNLHGARPGVNLPLTINGKLCGAIGLSGAPERVRQFGELVRLTAEMILEQASLSNELQRDTRYREALLLNLIKSDRGAQAGLEAWALRLGVDLRRTQMVFLLELDDGDLPTDLALAEIQRIQSSVLARQPAALTATLGPRDMLILDAYDASGVKRTDEALRERRLQGVAALLREECRHAFRLTMGIALPGIDSVAISYQSAATTARVGRQRDPQRRVLSYYELALPVLLSELGRGWQAQQLRLPMLQLQARDKNGMVLRRTLDAWFAHDGHPAATAAALHIHRNTLDYRLRRIGAVTGLDLARTEDRILLYVAALLQP</sequence>
<dbReference type="InterPro" id="IPR051448">
    <property type="entry name" value="CdaR-like_regulators"/>
</dbReference>
<evidence type="ECO:0000259" key="4">
    <source>
        <dbReference type="Pfam" id="PF17853"/>
    </source>
</evidence>
<evidence type="ECO:0000259" key="2">
    <source>
        <dbReference type="Pfam" id="PF05651"/>
    </source>
</evidence>
<feature type="domain" description="PucR C-terminal helix-turn-helix" evidence="3">
    <location>
        <begin position="324"/>
        <end position="380"/>
    </location>
</feature>
<protein>
    <submittedName>
        <fullName evidence="5">Sugar diacid recognition domain-containing protein</fullName>
    </submittedName>
</protein>
<organism evidence="5 6">
    <name type="scientific">Janthinobacterium fluminis</name>
    <dbReference type="NCBI Taxonomy" id="2987524"/>
    <lineage>
        <taxon>Bacteria</taxon>
        <taxon>Pseudomonadati</taxon>
        <taxon>Pseudomonadota</taxon>
        <taxon>Betaproteobacteria</taxon>
        <taxon>Burkholderiales</taxon>
        <taxon>Oxalobacteraceae</taxon>
        <taxon>Janthinobacterium</taxon>
    </lineage>
</organism>
<accession>A0ABT5JZY5</accession>
<name>A0ABT5JZY5_9BURK</name>
<evidence type="ECO:0000313" key="5">
    <source>
        <dbReference type="EMBL" id="MDC8758281.1"/>
    </source>
</evidence>
<dbReference type="EMBL" id="JAQQXR010000004">
    <property type="protein sequence ID" value="MDC8758281.1"/>
    <property type="molecule type" value="Genomic_DNA"/>
</dbReference>
<dbReference type="Gene3D" id="1.10.10.2840">
    <property type="entry name" value="PucR C-terminal helix-turn-helix domain"/>
    <property type="match status" value="1"/>
</dbReference>
<comment type="similarity">
    <text evidence="1">Belongs to the CdaR family.</text>
</comment>
<dbReference type="InterPro" id="IPR042070">
    <property type="entry name" value="PucR_C-HTH_sf"/>
</dbReference>
<gene>
    <name evidence="5" type="ORF">OIK44_11840</name>
</gene>
<evidence type="ECO:0000256" key="1">
    <source>
        <dbReference type="ARBA" id="ARBA00006754"/>
    </source>
</evidence>
<dbReference type="InterPro" id="IPR041522">
    <property type="entry name" value="CdaR_GGDEF"/>
</dbReference>
<keyword evidence="6" id="KW-1185">Reference proteome</keyword>
<dbReference type="RefSeq" id="WP_273670958.1">
    <property type="nucleotide sequence ID" value="NZ_JAQQXR010000004.1"/>
</dbReference>
<comment type="caution">
    <text evidence="5">The sequence shown here is derived from an EMBL/GenBank/DDBJ whole genome shotgun (WGS) entry which is preliminary data.</text>
</comment>
<reference evidence="5 6" key="1">
    <citation type="submission" date="2022-10" db="EMBL/GenBank/DDBJ databases">
        <title>Janthinobacterium sp. hw3 Genome sequencing.</title>
        <authorList>
            <person name="Park S."/>
        </authorList>
    </citation>
    <scope>NUCLEOTIDE SEQUENCE [LARGE SCALE GENOMIC DNA]</scope>
    <source>
        <strain evidence="6">hw3</strain>
    </source>
</reference>
<evidence type="ECO:0000313" key="6">
    <source>
        <dbReference type="Proteomes" id="UP001221208"/>
    </source>
</evidence>
<dbReference type="InterPro" id="IPR008599">
    <property type="entry name" value="Diacid_rec"/>
</dbReference>
<feature type="domain" description="CdaR GGDEF-like" evidence="4">
    <location>
        <begin position="145"/>
        <end position="273"/>
    </location>
</feature>
<dbReference type="Proteomes" id="UP001221208">
    <property type="component" value="Unassembled WGS sequence"/>
</dbReference>
<feature type="domain" description="Putative sugar diacid recognition" evidence="2">
    <location>
        <begin position="4"/>
        <end position="136"/>
    </location>
</feature>
<dbReference type="PANTHER" id="PTHR33744:SF15">
    <property type="entry name" value="CARBOHYDRATE DIACID REGULATOR"/>
    <property type="match status" value="1"/>
</dbReference>
<dbReference type="Pfam" id="PF05651">
    <property type="entry name" value="Diacid_rec"/>
    <property type="match status" value="1"/>
</dbReference>
<dbReference type="PANTHER" id="PTHR33744">
    <property type="entry name" value="CARBOHYDRATE DIACID REGULATOR"/>
    <property type="match status" value="1"/>
</dbReference>
<proteinExistence type="inferred from homology"/>
<dbReference type="Pfam" id="PF17853">
    <property type="entry name" value="GGDEF_2"/>
    <property type="match status" value="1"/>
</dbReference>
<evidence type="ECO:0000259" key="3">
    <source>
        <dbReference type="Pfam" id="PF13556"/>
    </source>
</evidence>
<dbReference type="Pfam" id="PF13556">
    <property type="entry name" value="HTH_30"/>
    <property type="match status" value="1"/>
</dbReference>